<keyword evidence="1" id="KW-0732">Signal</keyword>
<dbReference type="RefSeq" id="WP_301129737.1">
    <property type="nucleotide sequence ID" value="NZ_JAUHPV010000008.1"/>
</dbReference>
<sequence length="164" mass="16889">MIRTRLTRTAGAISTTAFAALALTACTPADSAGCTPGADSPEQAMADFLAAVDTQDTDAVTAVLHPRLTFSENDLAALSETLGPASESTVIVRDGEGYGTFKATVEDADGAELHVFDVFELEDADDDPNTYSGCYGVVWGDVEPLGPNASVTPSTAVTRPSPSS</sequence>
<dbReference type="EMBL" id="JAUHPV010000008">
    <property type="protein sequence ID" value="MDN4473829.1"/>
    <property type="molecule type" value="Genomic_DNA"/>
</dbReference>
<organism evidence="2 3">
    <name type="scientific">Demequina zhanjiangensis</name>
    <dbReference type="NCBI Taxonomy" id="3051659"/>
    <lineage>
        <taxon>Bacteria</taxon>
        <taxon>Bacillati</taxon>
        <taxon>Actinomycetota</taxon>
        <taxon>Actinomycetes</taxon>
        <taxon>Micrococcales</taxon>
        <taxon>Demequinaceae</taxon>
        <taxon>Demequina</taxon>
    </lineage>
</organism>
<keyword evidence="3" id="KW-1185">Reference proteome</keyword>
<name>A0ABT8G4H6_9MICO</name>
<accession>A0ABT8G4H6</accession>
<dbReference type="PROSITE" id="PS51257">
    <property type="entry name" value="PROKAR_LIPOPROTEIN"/>
    <property type="match status" value="1"/>
</dbReference>
<gene>
    <name evidence="2" type="ORF">QQX04_12560</name>
</gene>
<comment type="caution">
    <text evidence="2">The sequence shown here is derived from an EMBL/GenBank/DDBJ whole genome shotgun (WGS) entry which is preliminary data.</text>
</comment>
<feature type="signal peptide" evidence="1">
    <location>
        <begin position="1"/>
        <end position="19"/>
    </location>
</feature>
<evidence type="ECO:0008006" key="4">
    <source>
        <dbReference type="Google" id="ProtNLM"/>
    </source>
</evidence>
<evidence type="ECO:0000256" key="1">
    <source>
        <dbReference type="SAM" id="SignalP"/>
    </source>
</evidence>
<proteinExistence type="predicted"/>
<reference evidence="2" key="1">
    <citation type="submission" date="2023-06" db="EMBL/GenBank/DDBJ databases">
        <title>SYSU T00b26.</title>
        <authorList>
            <person name="Gao L."/>
            <person name="Fang B.-Z."/>
            <person name="Li W.-J."/>
        </authorList>
    </citation>
    <scope>NUCLEOTIDE SEQUENCE</scope>
    <source>
        <strain evidence="2">SYSU T00b26</strain>
    </source>
</reference>
<protein>
    <recommendedName>
        <fullName evidence="4">Lipoprotein</fullName>
    </recommendedName>
</protein>
<evidence type="ECO:0000313" key="2">
    <source>
        <dbReference type="EMBL" id="MDN4473829.1"/>
    </source>
</evidence>
<feature type="chain" id="PRO_5047492676" description="Lipoprotein" evidence="1">
    <location>
        <begin position="20"/>
        <end position="164"/>
    </location>
</feature>
<dbReference type="Proteomes" id="UP001172738">
    <property type="component" value="Unassembled WGS sequence"/>
</dbReference>
<evidence type="ECO:0000313" key="3">
    <source>
        <dbReference type="Proteomes" id="UP001172738"/>
    </source>
</evidence>